<dbReference type="AlphaFoldDB" id="A0A1G2JPI6"/>
<name>A0A1G2JPI6_9BACT</name>
<organism evidence="1 2">
    <name type="scientific">Candidatus Staskawiczbacteria bacterium RIFOXYD1_FULL_32_13</name>
    <dbReference type="NCBI Taxonomy" id="1802234"/>
    <lineage>
        <taxon>Bacteria</taxon>
        <taxon>Candidatus Staskawicziibacteriota</taxon>
    </lineage>
</organism>
<sequence length="291" mass="34160">MDIEKVFYKIKNGSKAEMNEAKKEIKQNWNAGRGDKIRKNAKIVFKEMASFDQIKCPINQAGFITSLDMPFLVLSDENFDIFKDFTLKIIQSPNGQVRETIRKISSWLYVSLSARAVPFLYQRDITEKEKQQKQIAEKQFLKYVEEIEDLIAKYKSHDKTKYIEDMKPSVEKSLQMLLQDITRGLSYKEIKRKHSAIDKSIPMGLIEKRWEIEDELTLLLNEAKSRRTIEEIKDIIYNETSQKDLQKIIKIFDTLFDGKDEFNLIAQTVNDAWNYFPHKLLNGQSPMEKLS</sequence>
<reference evidence="1 2" key="1">
    <citation type="journal article" date="2016" name="Nat. Commun.">
        <title>Thousands of microbial genomes shed light on interconnected biogeochemical processes in an aquifer system.</title>
        <authorList>
            <person name="Anantharaman K."/>
            <person name="Brown C.T."/>
            <person name="Hug L.A."/>
            <person name="Sharon I."/>
            <person name="Castelle C.J."/>
            <person name="Probst A.J."/>
            <person name="Thomas B.C."/>
            <person name="Singh A."/>
            <person name="Wilkins M.J."/>
            <person name="Karaoz U."/>
            <person name="Brodie E.L."/>
            <person name="Williams K.H."/>
            <person name="Hubbard S.S."/>
            <person name="Banfield J.F."/>
        </authorList>
    </citation>
    <scope>NUCLEOTIDE SEQUENCE [LARGE SCALE GENOMIC DNA]</scope>
</reference>
<gene>
    <name evidence="1" type="ORF">A2561_05350</name>
</gene>
<accession>A0A1G2JPI6</accession>
<evidence type="ECO:0000313" key="1">
    <source>
        <dbReference type="EMBL" id="OGZ89046.1"/>
    </source>
</evidence>
<evidence type="ECO:0000313" key="2">
    <source>
        <dbReference type="Proteomes" id="UP000178935"/>
    </source>
</evidence>
<proteinExistence type="predicted"/>
<protein>
    <submittedName>
        <fullName evidence="1">Uncharacterized protein</fullName>
    </submittedName>
</protein>
<dbReference type="EMBL" id="MHPU01000012">
    <property type="protein sequence ID" value="OGZ89046.1"/>
    <property type="molecule type" value="Genomic_DNA"/>
</dbReference>
<comment type="caution">
    <text evidence="1">The sequence shown here is derived from an EMBL/GenBank/DDBJ whole genome shotgun (WGS) entry which is preliminary data.</text>
</comment>
<dbReference type="Proteomes" id="UP000178935">
    <property type="component" value="Unassembled WGS sequence"/>
</dbReference>